<organism evidence="2 3">
    <name type="scientific">Tistlia consotensis USBA 355</name>
    <dbReference type="NCBI Taxonomy" id="560819"/>
    <lineage>
        <taxon>Bacteria</taxon>
        <taxon>Pseudomonadati</taxon>
        <taxon>Pseudomonadota</taxon>
        <taxon>Alphaproteobacteria</taxon>
        <taxon>Rhodospirillales</taxon>
        <taxon>Rhodovibrionaceae</taxon>
        <taxon>Tistlia</taxon>
    </lineage>
</organism>
<evidence type="ECO:0000313" key="3">
    <source>
        <dbReference type="Proteomes" id="UP000192917"/>
    </source>
</evidence>
<dbReference type="Proteomes" id="UP000192917">
    <property type="component" value="Unassembled WGS sequence"/>
</dbReference>
<protein>
    <submittedName>
        <fullName evidence="2">Uncharacterized protein</fullName>
    </submittedName>
</protein>
<evidence type="ECO:0000256" key="1">
    <source>
        <dbReference type="SAM" id="MobiDB-lite"/>
    </source>
</evidence>
<proteinExistence type="predicted"/>
<accession>A0A1Y6BJ90</accession>
<reference evidence="2 3" key="1">
    <citation type="submission" date="2017-04" db="EMBL/GenBank/DDBJ databases">
        <authorList>
            <person name="Afonso C.L."/>
            <person name="Miller P.J."/>
            <person name="Scott M.A."/>
            <person name="Spackman E."/>
            <person name="Goraichik I."/>
            <person name="Dimitrov K.M."/>
            <person name="Suarez D.L."/>
            <person name="Swayne D.E."/>
        </authorList>
    </citation>
    <scope>NUCLEOTIDE SEQUENCE [LARGE SCALE GENOMIC DNA]</scope>
    <source>
        <strain evidence="2 3">USBA 355</strain>
    </source>
</reference>
<dbReference type="EMBL" id="FWZX01000005">
    <property type="protein sequence ID" value="SMF12464.1"/>
    <property type="molecule type" value="Genomic_DNA"/>
</dbReference>
<dbReference type="STRING" id="560819.SAMN05428998_10589"/>
<evidence type="ECO:0000313" key="2">
    <source>
        <dbReference type="EMBL" id="SMF12464.1"/>
    </source>
</evidence>
<sequence length="47" mass="5208">MLARVFEDCSDTEAPQVDERLRRLLDQTPAAATDEAMDRAGMPFAPV</sequence>
<dbReference type="AlphaFoldDB" id="A0A1Y6BJ90"/>
<gene>
    <name evidence="2" type="ORF">SAMN05428998_10589</name>
</gene>
<feature type="region of interest" description="Disordered" evidence="1">
    <location>
        <begin position="28"/>
        <end position="47"/>
    </location>
</feature>
<name>A0A1Y6BJ90_9PROT</name>
<keyword evidence="3" id="KW-1185">Reference proteome</keyword>